<evidence type="ECO:0000259" key="13">
    <source>
        <dbReference type="Pfam" id="PF02768"/>
    </source>
</evidence>
<keyword evidence="8 10" id="KW-0239">DNA-directed DNA polymerase</keyword>
<keyword evidence="7 10" id="KW-0235">DNA replication</keyword>
<dbReference type="AlphaFoldDB" id="A0A316QZF6"/>
<keyword evidence="5 10" id="KW-0808">Transferase</keyword>
<evidence type="ECO:0000259" key="12">
    <source>
        <dbReference type="Pfam" id="PF02767"/>
    </source>
</evidence>
<evidence type="ECO:0000313" key="15">
    <source>
        <dbReference type="Proteomes" id="UP000262954"/>
    </source>
</evidence>
<dbReference type="GO" id="GO:0008408">
    <property type="term" value="F:3'-5' exonuclease activity"/>
    <property type="evidence" value="ECO:0007669"/>
    <property type="project" value="InterPro"/>
</dbReference>
<feature type="domain" description="DNA polymerase III beta sliding clamp C-terminal" evidence="13">
    <location>
        <begin position="248"/>
        <end position="370"/>
    </location>
</feature>
<accession>A0A316QZF6</accession>
<evidence type="ECO:0000256" key="10">
    <source>
        <dbReference type="PIRNR" id="PIRNR000804"/>
    </source>
</evidence>
<dbReference type="PANTHER" id="PTHR30478">
    <property type="entry name" value="DNA POLYMERASE III SUBUNIT BETA"/>
    <property type="match status" value="1"/>
</dbReference>
<evidence type="ECO:0000256" key="6">
    <source>
        <dbReference type="ARBA" id="ARBA00022695"/>
    </source>
</evidence>
<dbReference type="InterPro" id="IPR001001">
    <property type="entry name" value="DNA_polIII_beta"/>
</dbReference>
<dbReference type="Pfam" id="PF02767">
    <property type="entry name" value="DNA_pol3_beta_2"/>
    <property type="match status" value="1"/>
</dbReference>
<feature type="domain" description="DNA polymerase III beta sliding clamp N-terminal" evidence="11">
    <location>
        <begin position="1"/>
        <end position="119"/>
    </location>
</feature>
<dbReference type="GeneID" id="92928002"/>
<reference evidence="14 15" key="1">
    <citation type="journal article" date="2018" name="Nat. Biotechnol.">
        <title>A standardized bacterial taxonomy based on genome phylogeny substantially revises the tree of life.</title>
        <authorList>
            <person name="Parks D.H."/>
            <person name="Chuvochina M."/>
            <person name="Waite D.W."/>
            <person name="Rinke C."/>
            <person name="Skarshewski A."/>
            <person name="Chaumeil P.A."/>
            <person name="Hugenholtz P."/>
        </authorList>
    </citation>
    <scope>NUCLEOTIDE SEQUENCE [LARGE SCALE GENOMIC DNA]</scope>
    <source>
        <strain evidence="14">UBA11482</strain>
    </source>
</reference>
<feature type="domain" description="DNA polymerase III beta sliding clamp central" evidence="12">
    <location>
        <begin position="132"/>
        <end position="245"/>
    </location>
</feature>
<evidence type="ECO:0000256" key="5">
    <source>
        <dbReference type="ARBA" id="ARBA00022679"/>
    </source>
</evidence>
<evidence type="ECO:0000259" key="11">
    <source>
        <dbReference type="Pfam" id="PF00712"/>
    </source>
</evidence>
<comment type="caution">
    <text evidence="14">The sequence shown here is derived from an EMBL/GenBank/DDBJ whole genome shotgun (WGS) entry which is preliminary data.</text>
</comment>
<dbReference type="NCBIfam" id="TIGR00663">
    <property type="entry name" value="dnan"/>
    <property type="match status" value="1"/>
</dbReference>
<dbReference type="Pfam" id="PF02768">
    <property type="entry name" value="DNA_pol3_beta_3"/>
    <property type="match status" value="1"/>
</dbReference>
<evidence type="ECO:0000256" key="7">
    <source>
        <dbReference type="ARBA" id="ARBA00022705"/>
    </source>
</evidence>
<keyword evidence="6 10" id="KW-0548">Nucleotidyltransferase</keyword>
<dbReference type="Pfam" id="PF00712">
    <property type="entry name" value="DNA_pol3_beta"/>
    <property type="match status" value="1"/>
</dbReference>
<dbReference type="Gene3D" id="3.10.150.10">
    <property type="entry name" value="DNA Polymerase III, subunit A, domain 2"/>
    <property type="match status" value="1"/>
</dbReference>
<gene>
    <name evidence="14" type="primary">dnaN</name>
    <name evidence="14" type="ORF">DDY73_04605</name>
</gene>
<dbReference type="GO" id="GO:0003887">
    <property type="term" value="F:DNA-directed DNA polymerase activity"/>
    <property type="evidence" value="ECO:0007669"/>
    <property type="project" value="UniProtKB-UniRule"/>
</dbReference>
<keyword evidence="4 10" id="KW-0963">Cytoplasm</keyword>
<dbReference type="GO" id="GO:0003677">
    <property type="term" value="F:DNA binding"/>
    <property type="evidence" value="ECO:0007669"/>
    <property type="project" value="UniProtKB-UniRule"/>
</dbReference>
<dbReference type="Gene3D" id="3.70.10.10">
    <property type="match status" value="1"/>
</dbReference>
<dbReference type="Proteomes" id="UP000262954">
    <property type="component" value="Unassembled WGS sequence"/>
</dbReference>
<dbReference type="PANTHER" id="PTHR30478:SF0">
    <property type="entry name" value="BETA SLIDING CLAMP"/>
    <property type="match status" value="1"/>
</dbReference>
<evidence type="ECO:0000256" key="3">
    <source>
        <dbReference type="ARBA" id="ARBA00021035"/>
    </source>
</evidence>
<dbReference type="EMBL" id="DNWC01000059">
    <property type="protein sequence ID" value="HBJ08263.1"/>
    <property type="molecule type" value="Genomic_DNA"/>
</dbReference>
<dbReference type="GO" id="GO:0006271">
    <property type="term" value="P:DNA strand elongation involved in DNA replication"/>
    <property type="evidence" value="ECO:0007669"/>
    <property type="project" value="TreeGrafter"/>
</dbReference>
<comment type="function">
    <text evidence="10">Confers DNA tethering and processivity to DNA polymerases and other proteins. Acts as a clamp, forming a ring around DNA (a reaction catalyzed by the clamp-loading complex) which diffuses in an ATP-independent manner freely and bidirectionally along dsDNA. Initially characterized for its ability to contact the catalytic subunit of DNA polymerase III (Pol III), a complex, multichain enzyme responsible for most of the replicative synthesis in bacteria; Pol III exhibits 3'-5' exonuclease proofreading activity. The beta chain is required for initiation of replication as well as for processivity of DNA replication.</text>
</comment>
<dbReference type="GO" id="GO:0005737">
    <property type="term" value="C:cytoplasm"/>
    <property type="evidence" value="ECO:0007669"/>
    <property type="project" value="UniProtKB-SubCell"/>
</dbReference>
<dbReference type="SMART" id="SM00480">
    <property type="entry name" value="POL3Bc"/>
    <property type="match status" value="1"/>
</dbReference>
<evidence type="ECO:0000256" key="4">
    <source>
        <dbReference type="ARBA" id="ARBA00022490"/>
    </source>
</evidence>
<proteinExistence type="inferred from homology"/>
<dbReference type="SUPFAM" id="SSF55979">
    <property type="entry name" value="DNA clamp"/>
    <property type="match status" value="3"/>
</dbReference>
<dbReference type="RefSeq" id="WP_009319231.1">
    <property type="nucleotide sequence ID" value="NZ_AP028032.1"/>
</dbReference>
<comment type="subunit">
    <text evidence="10">Forms a ring-shaped head-to-tail homodimer around DNA.</text>
</comment>
<comment type="similarity">
    <text evidence="2 10">Belongs to the beta sliding clamp family.</text>
</comment>
<evidence type="ECO:0000256" key="1">
    <source>
        <dbReference type="ARBA" id="ARBA00004496"/>
    </source>
</evidence>
<dbReference type="InterPro" id="IPR022635">
    <property type="entry name" value="DNA_polIII_beta_C"/>
</dbReference>
<organism evidence="14 15">
    <name type="scientific">Coprobacter fastidiosus</name>
    <dbReference type="NCBI Taxonomy" id="1099853"/>
    <lineage>
        <taxon>Bacteria</taxon>
        <taxon>Pseudomonadati</taxon>
        <taxon>Bacteroidota</taxon>
        <taxon>Bacteroidia</taxon>
        <taxon>Bacteroidales</taxon>
        <taxon>Barnesiellaceae</taxon>
        <taxon>Coprobacter</taxon>
    </lineage>
</organism>
<keyword evidence="9" id="KW-0238">DNA-binding</keyword>
<dbReference type="InterPro" id="IPR046938">
    <property type="entry name" value="DNA_clamp_sf"/>
</dbReference>
<dbReference type="InterPro" id="IPR022634">
    <property type="entry name" value="DNA_polIII_beta_N"/>
</dbReference>
<sequence length="375" mass="41558">MKFIVSSTALLSHLQAISRVINTKNSMAILDNFLFRLEGNSLTMTASDQETTMTTTIEVLEAEGQGLFAVSAKILLEPLKELPDQPLTFEINDENLEIFLYFQNGKYNFIGVNGDEYPQKSPLSDTAKTFSISSQVLLNGINRTIFATADDELRPIMNGICMDIHPEDIVFVASDSHKLVRCKNDSVQSGIQASFILPKKPANLLKNILPKEAGDVTVSFDDKNACFTLSNFVLNCRLIEGRYPNYASVIPQNNPNRLIIDRALFTNVLRRVSVFSNQASNLVKLQLSENQIVVSAQDIDFSTSAEESISCSYSGDSMGIGFKSVYLIEILNNISSQEVSIELSDPSRAGLILPIENQANEDLLMLLMPMMLTDF</sequence>
<dbReference type="CDD" id="cd00140">
    <property type="entry name" value="beta_clamp"/>
    <property type="match status" value="1"/>
</dbReference>
<comment type="subcellular location">
    <subcellularLocation>
        <location evidence="1 10">Cytoplasm</location>
    </subcellularLocation>
</comment>
<evidence type="ECO:0000256" key="9">
    <source>
        <dbReference type="ARBA" id="ARBA00023125"/>
    </source>
</evidence>
<dbReference type="InterPro" id="IPR022637">
    <property type="entry name" value="DNA_polIII_beta_cen"/>
</dbReference>
<dbReference type="PIRSF" id="PIRSF000804">
    <property type="entry name" value="DNA_pol_III_b"/>
    <property type="match status" value="1"/>
</dbReference>
<evidence type="ECO:0000256" key="8">
    <source>
        <dbReference type="ARBA" id="ARBA00022932"/>
    </source>
</evidence>
<protein>
    <recommendedName>
        <fullName evidence="3 10">Beta sliding clamp</fullName>
    </recommendedName>
</protein>
<evidence type="ECO:0000256" key="2">
    <source>
        <dbReference type="ARBA" id="ARBA00010752"/>
    </source>
</evidence>
<dbReference type="GO" id="GO:0009360">
    <property type="term" value="C:DNA polymerase III complex"/>
    <property type="evidence" value="ECO:0007669"/>
    <property type="project" value="InterPro"/>
</dbReference>
<evidence type="ECO:0000313" key="14">
    <source>
        <dbReference type="EMBL" id="HBJ08263.1"/>
    </source>
</evidence>
<name>A0A316QZF6_9BACT</name>